<gene>
    <name evidence="2" type="ORF">D4Q52_11590</name>
</gene>
<organism evidence="2 3">
    <name type="scientific">Rhodopseudomonas palustris</name>
    <dbReference type="NCBI Taxonomy" id="1076"/>
    <lineage>
        <taxon>Bacteria</taxon>
        <taxon>Pseudomonadati</taxon>
        <taxon>Pseudomonadota</taxon>
        <taxon>Alphaproteobacteria</taxon>
        <taxon>Hyphomicrobiales</taxon>
        <taxon>Nitrobacteraceae</taxon>
        <taxon>Rhodopseudomonas</taxon>
    </lineage>
</organism>
<feature type="transmembrane region" description="Helical" evidence="1">
    <location>
        <begin position="138"/>
        <end position="156"/>
    </location>
</feature>
<feature type="transmembrane region" description="Helical" evidence="1">
    <location>
        <begin position="99"/>
        <end position="118"/>
    </location>
</feature>
<evidence type="ECO:0000313" key="2">
    <source>
        <dbReference type="EMBL" id="RJF74840.1"/>
    </source>
</evidence>
<dbReference type="Proteomes" id="UP000285523">
    <property type="component" value="Unassembled WGS sequence"/>
</dbReference>
<dbReference type="OrthoDB" id="122197at2"/>
<name>A0A418VFF0_RHOPL</name>
<keyword evidence="1" id="KW-0812">Transmembrane</keyword>
<proteinExistence type="predicted"/>
<evidence type="ECO:0008006" key="4">
    <source>
        <dbReference type="Google" id="ProtNLM"/>
    </source>
</evidence>
<evidence type="ECO:0000256" key="1">
    <source>
        <dbReference type="SAM" id="Phobius"/>
    </source>
</evidence>
<keyword evidence="1" id="KW-1133">Transmembrane helix</keyword>
<feature type="transmembrane region" description="Helical" evidence="1">
    <location>
        <begin position="68"/>
        <end position="87"/>
    </location>
</feature>
<feature type="transmembrane region" description="Helical" evidence="1">
    <location>
        <begin position="12"/>
        <end position="33"/>
    </location>
</feature>
<dbReference type="AlphaFoldDB" id="A0A418VFF0"/>
<reference evidence="2 3" key="1">
    <citation type="submission" date="2018-09" db="EMBL/GenBank/DDBJ databases">
        <title>Draft genome sequence of Rhodopseudomonas palustris 2.1.18.</title>
        <authorList>
            <person name="Robertson S.L."/>
            <person name="Meyer T.E."/>
            <person name="Kyndt J.A."/>
        </authorList>
    </citation>
    <scope>NUCLEOTIDE SEQUENCE [LARGE SCALE GENOMIC DNA]</scope>
    <source>
        <strain evidence="2 3">2.1.18</strain>
    </source>
</reference>
<feature type="transmembrane region" description="Helical" evidence="1">
    <location>
        <begin position="40"/>
        <end position="62"/>
    </location>
</feature>
<protein>
    <recommendedName>
        <fullName evidence="4">DUF2269 family protein</fullName>
    </recommendedName>
</protein>
<accession>A0A418VFF0</accession>
<evidence type="ECO:0000313" key="3">
    <source>
        <dbReference type="Proteomes" id="UP000285523"/>
    </source>
</evidence>
<dbReference type="EMBL" id="QYYD01000010">
    <property type="protein sequence ID" value="RJF74840.1"/>
    <property type="molecule type" value="Genomic_DNA"/>
</dbReference>
<keyword evidence="1" id="KW-0472">Membrane</keyword>
<dbReference type="RefSeq" id="WP_119856793.1">
    <property type="nucleotide sequence ID" value="NZ_QYYD01000010.1"/>
</dbReference>
<comment type="caution">
    <text evidence="2">The sequence shown here is derived from an EMBL/GenBank/DDBJ whole genome shotgun (WGS) entry which is preliminary data.</text>
</comment>
<sequence>MVLGLDMTTFTLIHVVISLIGIAAGLIAMIGLLSSKPLPGWTALFLVTTILTSATGFLFPFFQLLPSHIVGIISLVLLAAAVVALYVGRLAGWWRPAYVVTALLSLYLNVFVLVVQLFQKVTVLRDLAPNQNEPPFLAAQGVTLLFFVVMIIAALRRYHPAPSYARA</sequence>